<dbReference type="Gene3D" id="2.130.10.10">
    <property type="entry name" value="YVTN repeat-like/Quinoprotein amine dehydrogenase"/>
    <property type="match status" value="1"/>
</dbReference>
<evidence type="ECO:0000313" key="2">
    <source>
        <dbReference type="EMBL" id="KXJ90196.1"/>
    </source>
</evidence>
<feature type="region of interest" description="Disordered" evidence="1">
    <location>
        <begin position="71"/>
        <end position="91"/>
    </location>
</feature>
<evidence type="ECO:0000313" key="3">
    <source>
        <dbReference type="Proteomes" id="UP000070501"/>
    </source>
</evidence>
<dbReference type="AlphaFoldDB" id="A0A136IZL8"/>
<dbReference type="STRING" id="196109.A0A136IZL8"/>
<feature type="compositionally biased region" description="Polar residues" evidence="1">
    <location>
        <begin position="668"/>
        <end position="685"/>
    </location>
</feature>
<feature type="region of interest" description="Disordered" evidence="1">
    <location>
        <begin position="651"/>
        <end position="685"/>
    </location>
</feature>
<dbReference type="InterPro" id="IPR036322">
    <property type="entry name" value="WD40_repeat_dom_sf"/>
</dbReference>
<dbReference type="EMBL" id="KQ964253">
    <property type="protein sequence ID" value="KXJ90196.1"/>
    <property type="molecule type" value="Genomic_DNA"/>
</dbReference>
<keyword evidence="3" id="KW-1185">Reference proteome</keyword>
<dbReference type="SUPFAM" id="SSF50978">
    <property type="entry name" value="WD40 repeat-like"/>
    <property type="match status" value="1"/>
</dbReference>
<dbReference type="OrthoDB" id="5323870at2759"/>
<gene>
    <name evidence="2" type="ORF">Micbo1qcDRAFT_164719</name>
</gene>
<accession>A0A136IZL8</accession>
<organism evidence="2 3">
    <name type="scientific">Microdochium bolleyi</name>
    <dbReference type="NCBI Taxonomy" id="196109"/>
    <lineage>
        <taxon>Eukaryota</taxon>
        <taxon>Fungi</taxon>
        <taxon>Dikarya</taxon>
        <taxon>Ascomycota</taxon>
        <taxon>Pezizomycotina</taxon>
        <taxon>Sordariomycetes</taxon>
        <taxon>Xylariomycetidae</taxon>
        <taxon>Xylariales</taxon>
        <taxon>Microdochiaceae</taxon>
        <taxon>Microdochium</taxon>
    </lineage>
</organism>
<feature type="region of interest" description="Disordered" evidence="1">
    <location>
        <begin position="236"/>
        <end position="263"/>
    </location>
</feature>
<reference evidence="3" key="1">
    <citation type="submission" date="2016-02" db="EMBL/GenBank/DDBJ databases">
        <title>Draft genome sequence of Microdochium bolleyi, a fungal endophyte of beachgrass.</title>
        <authorList>
            <consortium name="DOE Joint Genome Institute"/>
            <person name="David A.S."/>
            <person name="May G."/>
            <person name="Haridas S."/>
            <person name="Lim J."/>
            <person name="Wang M."/>
            <person name="Labutti K."/>
            <person name="Lipzen A."/>
            <person name="Barry K."/>
            <person name="Grigoriev I.V."/>
        </authorList>
    </citation>
    <scope>NUCLEOTIDE SEQUENCE [LARGE SCALE GENOMIC DNA]</scope>
    <source>
        <strain evidence="3">J235TASD1</strain>
    </source>
</reference>
<evidence type="ECO:0000256" key="1">
    <source>
        <dbReference type="SAM" id="MobiDB-lite"/>
    </source>
</evidence>
<dbReference type="Proteomes" id="UP000070501">
    <property type="component" value="Unassembled WGS sequence"/>
</dbReference>
<protein>
    <recommendedName>
        <fullName evidence="4">Nucleoporin NUP37</fullName>
    </recommendedName>
</protein>
<dbReference type="InterPro" id="IPR015943">
    <property type="entry name" value="WD40/YVTN_repeat-like_dom_sf"/>
</dbReference>
<name>A0A136IZL8_9PEZI</name>
<sequence>MAATSQPRVRRTAHNTQYTYNVSRRINSVQTYPVISPQGATIFLYAHEDGVTIVWRGGRQFKSEVIEEAAHGGARGGSKQNGNPPQDAVMILDSDDEDDNAATPNGQRSDSFIDKPQFEDVVDEDAPYPEITQTLDLSFGTAVQHIATLPMNPCSAEDAAWGGAEILKEKIVFAVSSASREVFLITLPLVPPSPLSKARKEFQEDLLAGKAGNGKWGETVTLLNGQERPSQGLAMTLAQSATPAERSRSADRSQSTSRSGSRVVVAAHTNEALGTLRLWDVALNSSNGQRIEPFQTEYLPRPLTSIAFNPTQHSQLLCNFSPDAVRIYDYAQASMPPDDSAEGQFPSQGSWLISFYPPFMRPTPSRKPVLAAEWICRGGAIFVLLADGQWGIWDVNGRAPQGAALFGKAASGTGIKGDALTEFSVTGYVEGTSPLRNPGASRTSAGGTSEFVPMTPHTRRDALNTAFGPERLVTVKGGVTVIPLPSTTTTTSDESMILWIGGAENVFAIPGVLKFWEAQSRKGSSAGANLFGGAQPTRMLRLTDLGAGLMGERCTGATGLVRAVKTGGLSSTGSDGLPVEVLVQGESRLVIIQESESVVGTKIGGVVAHRARASLKARDSSAIVVYPRPSQPSSVAYNLSSKPRSAFSRGRVGGLFDKPAADEDSNGGKATQQEKQASISAPGGTSSSRASGLAFFGNLDAAADGGGDDYDYDNDGGAMDEAEVQRGLELEMLDIMEIDKELDNLAVDSVRGRKRVFFE</sequence>
<feature type="region of interest" description="Disordered" evidence="1">
    <location>
        <begin position="96"/>
        <end position="115"/>
    </location>
</feature>
<feature type="region of interest" description="Disordered" evidence="1">
    <location>
        <begin position="434"/>
        <end position="454"/>
    </location>
</feature>
<evidence type="ECO:0008006" key="4">
    <source>
        <dbReference type="Google" id="ProtNLM"/>
    </source>
</evidence>
<proteinExistence type="predicted"/>
<dbReference type="InParanoid" id="A0A136IZL8"/>